<dbReference type="SUPFAM" id="SSF56784">
    <property type="entry name" value="HAD-like"/>
    <property type="match status" value="1"/>
</dbReference>
<organism evidence="1 2">
    <name type="scientific">Parabacteroides distasonis</name>
    <dbReference type="NCBI Taxonomy" id="823"/>
    <lineage>
        <taxon>Bacteria</taxon>
        <taxon>Pseudomonadati</taxon>
        <taxon>Bacteroidota</taxon>
        <taxon>Bacteroidia</taxon>
        <taxon>Bacteroidales</taxon>
        <taxon>Tannerellaceae</taxon>
        <taxon>Parabacteroides</taxon>
    </lineage>
</organism>
<accession>A0A3L7ZRB2</accession>
<dbReference type="RefSeq" id="WP_121736623.1">
    <property type="nucleotide sequence ID" value="NZ_QXXG01000025.1"/>
</dbReference>
<dbReference type="OrthoDB" id="323926at2"/>
<gene>
    <name evidence="1" type="ORF">D7V78_13365</name>
</gene>
<proteinExistence type="predicted"/>
<dbReference type="InterPro" id="IPR023214">
    <property type="entry name" value="HAD_sf"/>
</dbReference>
<dbReference type="AlphaFoldDB" id="A0A3L7ZRB2"/>
<dbReference type="EMBL" id="RAYI01000026">
    <property type="protein sequence ID" value="RLT72843.1"/>
    <property type="molecule type" value="Genomic_DNA"/>
</dbReference>
<dbReference type="Gene3D" id="3.40.50.1110">
    <property type="entry name" value="SGNH hydrolase"/>
    <property type="match status" value="1"/>
</dbReference>
<evidence type="ECO:0000313" key="2">
    <source>
        <dbReference type="Proteomes" id="UP000278164"/>
    </source>
</evidence>
<dbReference type="InterPro" id="IPR010033">
    <property type="entry name" value="HAD_SF_ppase_IIIC"/>
</dbReference>
<dbReference type="InterPro" id="IPR036412">
    <property type="entry name" value="HAD-like_sf"/>
</dbReference>
<dbReference type="Proteomes" id="UP000278164">
    <property type="component" value="Unassembled WGS sequence"/>
</dbReference>
<evidence type="ECO:0000313" key="1">
    <source>
        <dbReference type="EMBL" id="RLT72843.1"/>
    </source>
</evidence>
<protein>
    <submittedName>
        <fullName evidence="1">HAD-IIIC family phosphatase</fullName>
    </submittedName>
</protein>
<dbReference type="InterPro" id="IPR036514">
    <property type="entry name" value="SGNH_hydro_sf"/>
</dbReference>
<dbReference type="GO" id="GO:0016788">
    <property type="term" value="F:hydrolase activity, acting on ester bonds"/>
    <property type="evidence" value="ECO:0007669"/>
    <property type="project" value="UniProtKB-ARBA"/>
</dbReference>
<reference evidence="1 2" key="1">
    <citation type="submission" date="2018-09" db="EMBL/GenBank/DDBJ databases">
        <title>Murine metabolic-syndrome-specific gut microbial biobank.</title>
        <authorList>
            <person name="Liu C."/>
        </authorList>
    </citation>
    <scope>NUCLEOTIDE SEQUENCE [LARGE SCALE GENOMIC DNA]</scope>
    <source>
        <strain evidence="1 2">8-P5</strain>
    </source>
</reference>
<name>A0A3L7ZRB2_PARDI</name>
<dbReference type="NCBIfam" id="TIGR01681">
    <property type="entry name" value="HAD-SF-IIIC"/>
    <property type="match status" value="1"/>
</dbReference>
<dbReference type="InterPro" id="IPR010037">
    <property type="entry name" value="FkbH_domain"/>
</dbReference>
<dbReference type="Gene3D" id="3.40.50.1000">
    <property type="entry name" value="HAD superfamily/HAD-like"/>
    <property type="match status" value="1"/>
</dbReference>
<comment type="caution">
    <text evidence="1">The sequence shown here is derived from an EMBL/GenBank/DDBJ whole genome shotgun (WGS) entry which is preliminary data.</text>
</comment>
<dbReference type="NCBIfam" id="TIGR01686">
    <property type="entry name" value="FkbH"/>
    <property type="match status" value="1"/>
</dbReference>
<dbReference type="SUPFAM" id="SSF52266">
    <property type="entry name" value="SGNH hydrolase"/>
    <property type="match status" value="1"/>
</dbReference>
<sequence>MKFQEKKVSIIKLIIWDLDETFWKGTLSDNVECVSVTPIEEHIQLIKKLVHRGILNAVCSKNDALSAEEELKRQGVLDFFVFNSIDWTPKGERIKRLVSDMSLRETNVLFIDDNPSNLAEVEFLCPELMVASPEVIPYLAQCVDTLGKDDPGLTRLKQYRVLEQKREDAKIFSSNEEFLKNSDIRICFLADLRKDTGRIAELIARSNQLNFTKKRITEQELSDLLSDKDVDAGAVMVADNYGMYGLVGFYAMRKGVLEHFLFSCRTMGMGIEQYVYAYLGYPTLAVVPPVSGSVSKDGGQPSYIRRVDTLEEKQEKEAKSYEKILLKGPCDLQVMASFIEKSGREITTEFNFIDQKGNQVDFYNHSLNLLNILTYSEQEWRALCDKYPFLSSEAYKSTLFSERYDVVCLSPLMDATLAVYTDKNDFHLPFGLYNKPLTNSQYWDEYLQKTVMTARNCFDQESLELFSGQFKSVPYSAKDIADNYARVIDTVLKKNPRTRFVILLLSELPFHYPKHSSFASWAGKEQTHMEINSALRDVFRGKDYVYLLDVNRYIKSQADYFDNINHYSKLVYYKMAKEFIEFVNSLGGEIAQKNYLQVIWGHLKRTVYKTFFLRIR</sequence>